<reference evidence="1" key="1">
    <citation type="submission" date="2024-07" db="EMBL/GenBank/DDBJ databases">
        <title>Metagenome and Metagenome-Assembled Genomes of Archaea from a hot spring from the geothermal field of Los Azufres, Mexico.</title>
        <authorList>
            <person name="Marin-Paredes R."/>
            <person name="Martinez-Romero E."/>
            <person name="Servin-Garciduenas L.E."/>
        </authorList>
    </citation>
    <scope>NUCLEOTIDE SEQUENCE</scope>
</reference>
<proteinExistence type="predicted"/>
<dbReference type="EMBL" id="JZWT02000012">
    <property type="protein sequence ID" value="MFB6490687.1"/>
    <property type="molecule type" value="Genomic_DNA"/>
</dbReference>
<accession>A0ACC6V188</accession>
<evidence type="ECO:0000313" key="2">
    <source>
        <dbReference type="Proteomes" id="UP000033636"/>
    </source>
</evidence>
<sequence length="229" mass="26529">MERADIYVRNLEEAFNSLRHLDSDERVREVVELARAYLRDSKYYLSRGDVLTSVATSAYAEGLLDALRLLGYIDFQWHRPSEVEKNYKKVLIAGTFEILHPGHVYYMEQAWRLGRVTAVISRDVNAARIKGRNVIIPAENRARVVSSIYYVHKARLGYEDDMLRVVEEERPDVILLGSNQPFKEAELQEKLRRRGLETQVLRASPYDCELCSTSKIIGRILNELCPREL</sequence>
<comment type="caution">
    <text evidence="1">The sequence shown here is derived from an EMBL/GenBank/DDBJ whole genome shotgun (WGS) entry which is preliminary data.</text>
</comment>
<organism evidence="1 2">
    <name type="scientific">Thermoproteus sp. AZ2</name>
    <dbReference type="NCBI Taxonomy" id="1609232"/>
    <lineage>
        <taxon>Archaea</taxon>
        <taxon>Thermoproteota</taxon>
        <taxon>Thermoprotei</taxon>
        <taxon>Thermoproteales</taxon>
        <taxon>Thermoproteaceae</taxon>
        <taxon>Thermoproteus</taxon>
    </lineage>
</organism>
<name>A0ACC6V188_9CREN</name>
<dbReference type="Proteomes" id="UP000033636">
    <property type="component" value="Unassembled WGS sequence"/>
</dbReference>
<protein>
    <submittedName>
        <fullName evidence="1">DUF357 domain-containing protein</fullName>
    </submittedName>
</protein>
<gene>
    <name evidence="1" type="ORF">TU35_005485</name>
</gene>
<evidence type="ECO:0000313" key="1">
    <source>
        <dbReference type="EMBL" id="MFB6490687.1"/>
    </source>
</evidence>